<reference evidence="7" key="1">
    <citation type="submission" date="2025-08" db="UniProtKB">
        <authorList>
            <consortium name="Ensembl"/>
        </authorList>
    </citation>
    <scope>IDENTIFICATION</scope>
</reference>
<keyword evidence="6" id="KW-0539">Nucleus</keyword>
<evidence type="ECO:0000256" key="5">
    <source>
        <dbReference type="ARBA" id="ARBA00022490"/>
    </source>
</evidence>
<proteinExistence type="predicted"/>
<evidence type="ECO:0000256" key="4">
    <source>
        <dbReference type="ARBA" id="ARBA00021436"/>
    </source>
</evidence>
<evidence type="ECO:0000313" key="8">
    <source>
        <dbReference type="Proteomes" id="UP000694701"/>
    </source>
</evidence>
<comment type="subcellular location">
    <subcellularLocation>
        <location evidence="3">Cytoplasm</location>
    </subcellularLocation>
    <subcellularLocation>
        <location evidence="2">Nucleus</location>
    </subcellularLocation>
</comment>
<evidence type="ECO:0000256" key="2">
    <source>
        <dbReference type="ARBA" id="ARBA00004123"/>
    </source>
</evidence>
<comment type="function">
    <text evidence="1">May be involved in spermatogenesis.</text>
</comment>
<keyword evidence="5" id="KW-0963">Cytoplasm</keyword>
<protein>
    <recommendedName>
        <fullName evidence="4">Cilia- and flagella-associated protein 299</fullName>
    </recommendedName>
</protein>
<sequence length="268" mass="30677">KMEDDSGVFSGETVEEFRTYEDFLDSQIKPLDLFYLEDQELARQLVELGHKGSSLEREEFETRKAAAEASRLPPPICHPVTRVWQQRDISNCLNVVFSRKLASTGKELKDNFLRALAEREEANRNGAMTYVLLFFLQSIIFIRDRNSHGQEISGYIDYSHRLKSEDFEPYFSGKKRLMPKPTDLSFYNWGTQVAKHNASSNYEVITENPSGLLFKCKNDRKILNVDPEATPGDSSIRTPVQCDLYVHVVIYDHVTRKPANSSCAPLSN</sequence>
<organism evidence="7 8">
    <name type="scientific">Cyprinus carpio</name>
    <name type="common">Common carp</name>
    <dbReference type="NCBI Taxonomy" id="7962"/>
    <lineage>
        <taxon>Eukaryota</taxon>
        <taxon>Metazoa</taxon>
        <taxon>Chordata</taxon>
        <taxon>Craniata</taxon>
        <taxon>Vertebrata</taxon>
        <taxon>Euteleostomi</taxon>
        <taxon>Actinopterygii</taxon>
        <taxon>Neopterygii</taxon>
        <taxon>Teleostei</taxon>
        <taxon>Ostariophysi</taxon>
        <taxon>Cypriniformes</taxon>
        <taxon>Cyprinidae</taxon>
        <taxon>Cyprininae</taxon>
        <taxon>Cyprinus</taxon>
    </lineage>
</organism>
<accession>A0A8C2DM41</accession>
<dbReference type="Ensembl" id="ENSCCRT00020027681.1">
    <property type="protein sequence ID" value="ENSCCRP00020025258.1"/>
    <property type="gene ID" value="ENSCCRG00020011632.1"/>
</dbReference>
<evidence type="ECO:0000256" key="3">
    <source>
        <dbReference type="ARBA" id="ARBA00004496"/>
    </source>
</evidence>
<dbReference type="GO" id="GO:0005737">
    <property type="term" value="C:cytoplasm"/>
    <property type="evidence" value="ECO:0007669"/>
    <property type="project" value="UniProtKB-SubCell"/>
</dbReference>
<name>A0A8C2DM41_CYPCA</name>
<dbReference type="AlphaFoldDB" id="A0A8C2DM41"/>
<evidence type="ECO:0000256" key="6">
    <source>
        <dbReference type="ARBA" id="ARBA00023242"/>
    </source>
</evidence>
<dbReference type="PANTHER" id="PTHR33588:SF1">
    <property type="entry name" value="CILIA- AND FLAGELLA-ASSOCIATED PROTEIN 299"/>
    <property type="match status" value="1"/>
</dbReference>
<dbReference type="InterPro" id="IPR027887">
    <property type="entry name" value="DUF4464"/>
</dbReference>
<evidence type="ECO:0000313" key="7">
    <source>
        <dbReference type="Ensembl" id="ENSCCRP00020025258.1"/>
    </source>
</evidence>
<dbReference type="Pfam" id="PF14713">
    <property type="entry name" value="DUF4464"/>
    <property type="match status" value="1"/>
</dbReference>
<evidence type="ECO:0000256" key="1">
    <source>
        <dbReference type="ARBA" id="ARBA00003056"/>
    </source>
</evidence>
<gene>
    <name evidence="7" type="primary">cfap299</name>
</gene>
<dbReference type="Proteomes" id="UP000694701">
    <property type="component" value="Unplaced"/>
</dbReference>
<dbReference type="GO" id="GO:0005634">
    <property type="term" value="C:nucleus"/>
    <property type="evidence" value="ECO:0007669"/>
    <property type="project" value="UniProtKB-SubCell"/>
</dbReference>
<dbReference type="PANTHER" id="PTHR33588">
    <property type="entry name" value="CILIA- AND FLAGELLA-ASSOCIATED PROTEIN 299"/>
    <property type="match status" value="1"/>
</dbReference>